<keyword evidence="2" id="KW-1185">Reference proteome</keyword>
<comment type="caution">
    <text evidence="1">The sequence shown here is derived from an EMBL/GenBank/DDBJ whole genome shotgun (WGS) entry which is preliminary data.</text>
</comment>
<gene>
    <name evidence="1" type="ORF">CEV34_2671</name>
</gene>
<reference evidence="1 2" key="1">
    <citation type="submission" date="2017-07" db="EMBL/GenBank/DDBJ databases">
        <title>Phylogenetic study on the rhizospheric bacterium Ochrobactrum sp. A44.</title>
        <authorList>
            <person name="Krzyzanowska D.M."/>
            <person name="Ossowicki A."/>
            <person name="Rajewska M."/>
            <person name="Maciag T."/>
            <person name="Kaczynski Z."/>
            <person name="Czerwicka M."/>
            <person name="Jafra S."/>
        </authorList>
    </citation>
    <scope>NUCLEOTIDE SEQUENCE [LARGE SCALE GENOMIC DNA]</scope>
    <source>
        <strain evidence="1 2">CCUG 30717</strain>
    </source>
</reference>
<dbReference type="Proteomes" id="UP000216188">
    <property type="component" value="Unassembled WGS sequence"/>
</dbReference>
<evidence type="ECO:0000313" key="1">
    <source>
        <dbReference type="EMBL" id="OYR25720.1"/>
    </source>
</evidence>
<dbReference type="AlphaFoldDB" id="A0A256GFK6"/>
<protein>
    <submittedName>
        <fullName evidence="1">Uncharacterized protein</fullName>
    </submittedName>
</protein>
<evidence type="ECO:0000313" key="2">
    <source>
        <dbReference type="Proteomes" id="UP000216188"/>
    </source>
</evidence>
<name>A0A256GFK6_9HYPH</name>
<organism evidence="1 2">
    <name type="scientific">Brucella pseudogrignonensis</name>
    <dbReference type="NCBI Taxonomy" id="419475"/>
    <lineage>
        <taxon>Bacteria</taxon>
        <taxon>Pseudomonadati</taxon>
        <taxon>Pseudomonadota</taxon>
        <taxon>Alphaproteobacteria</taxon>
        <taxon>Hyphomicrobiales</taxon>
        <taxon>Brucellaceae</taxon>
        <taxon>Brucella/Ochrobactrum group</taxon>
        <taxon>Brucella</taxon>
    </lineage>
</organism>
<sequence>MRPYHPANFKLQPFPAWRVACLAWAAKALGIQFKIEGIPFGSRRLKNNKVVYECGIQEGM</sequence>
<proteinExistence type="predicted"/>
<accession>A0A256GFK6</accession>
<dbReference type="EMBL" id="NNRM01000021">
    <property type="protein sequence ID" value="OYR25720.1"/>
    <property type="molecule type" value="Genomic_DNA"/>
</dbReference>